<dbReference type="AlphaFoldDB" id="A0A1F7IQM6"/>
<evidence type="ECO:0000313" key="2">
    <source>
        <dbReference type="EMBL" id="OGK45663.1"/>
    </source>
</evidence>
<keyword evidence="1" id="KW-0472">Membrane</keyword>
<feature type="transmembrane region" description="Helical" evidence="1">
    <location>
        <begin position="95"/>
        <end position="116"/>
    </location>
</feature>
<name>A0A1F7IQM6_9BACT</name>
<feature type="transmembrane region" description="Helical" evidence="1">
    <location>
        <begin position="12"/>
        <end position="31"/>
    </location>
</feature>
<keyword evidence="1" id="KW-0812">Transmembrane</keyword>
<gene>
    <name evidence="2" type="ORF">A3B40_04250</name>
</gene>
<proteinExistence type="predicted"/>
<evidence type="ECO:0008006" key="4">
    <source>
        <dbReference type="Google" id="ProtNLM"/>
    </source>
</evidence>
<feature type="transmembrane region" description="Helical" evidence="1">
    <location>
        <begin position="137"/>
        <end position="159"/>
    </location>
</feature>
<feature type="transmembrane region" description="Helical" evidence="1">
    <location>
        <begin position="368"/>
        <end position="387"/>
    </location>
</feature>
<evidence type="ECO:0000313" key="3">
    <source>
        <dbReference type="Proteomes" id="UP000178040"/>
    </source>
</evidence>
<dbReference type="InterPro" id="IPR036259">
    <property type="entry name" value="MFS_trans_sf"/>
</dbReference>
<dbReference type="Pfam" id="PF07690">
    <property type="entry name" value="MFS_1"/>
    <property type="match status" value="1"/>
</dbReference>
<feature type="transmembrane region" description="Helical" evidence="1">
    <location>
        <begin position="342"/>
        <end position="362"/>
    </location>
</feature>
<dbReference type="Proteomes" id="UP000178040">
    <property type="component" value="Unassembled WGS sequence"/>
</dbReference>
<dbReference type="InterPro" id="IPR052528">
    <property type="entry name" value="Sugar_transport-like"/>
</dbReference>
<dbReference type="InterPro" id="IPR011701">
    <property type="entry name" value="MFS"/>
</dbReference>
<sequence>MLSNEENHLIKIQTFFFFSGSLASIFLQIFLFKLAGFNQVILFNITALIFLLIFYLTSAWTLKLTSSKRLIQTGLLTFSLMWVLILFLGEQSVYYIIPLGILMGIGHGHYWSGFNLSQYILTSQEKRDHYFGKGTALIYLATSLGPIIGGFIIFFGNQFLPIPFIGYYILFFIVLILNFLIFLFAANLPSHSGIEFDLTQIITHKRISNWKSVLSQQFLFGMYDHIFNTLSAILLFLILNSESQLGTLTTFSSFLTAVISFTAGRLLSKHKNLYKLGAIGASLGILFFGLLQNWVGIALLVIFFNIGTPFLTIPTSSAILNTIDEYKESWQKKYFLLLERDTVLGVARILSYILLFAIFNYYGKEEVAKNFLIFISIFPLLIGFLFGKMRWQYKI</sequence>
<organism evidence="2 3">
    <name type="scientific">Candidatus Roizmanbacteria bacterium RIFCSPLOWO2_01_FULL_37_16</name>
    <dbReference type="NCBI Taxonomy" id="1802058"/>
    <lineage>
        <taxon>Bacteria</taxon>
        <taxon>Candidatus Roizmaniibacteriota</taxon>
    </lineage>
</organism>
<dbReference type="PANTHER" id="PTHR23526">
    <property type="entry name" value="INTEGRAL MEMBRANE TRANSPORT PROTEIN-RELATED"/>
    <property type="match status" value="1"/>
</dbReference>
<feature type="transmembrane region" description="Helical" evidence="1">
    <location>
        <begin position="165"/>
        <end position="186"/>
    </location>
</feature>
<comment type="caution">
    <text evidence="2">The sequence shown here is derived from an EMBL/GenBank/DDBJ whole genome shotgun (WGS) entry which is preliminary data.</text>
</comment>
<feature type="transmembrane region" description="Helical" evidence="1">
    <location>
        <begin position="218"/>
        <end position="239"/>
    </location>
</feature>
<dbReference type="Gene3D" id="1.20.1250.20">
    <property type="entry name" value="MFS general substrate transporter like domains"/>
    <property type="match status" value="1"/>
</dbReference>
<accession>A0A1F7IQM6</accession>
<feature type="transmembrane region" description="Helical" evidence="1">
    <location>
        <begin position="273"/>
        <end position="291"/>
    </location>
</feature>
<feature type="transmembrane region" description="Helical" evidence="1">
    <location>
        <begin position="245"/>
        <end position="266"/>
    </location>
</feature>
<reference evidence="2 3" key="1">
    <citation type="journal article" date="2016" name="Nat. Commun.">
        <title>Thousands of microbial genomes shed light on interconnected biogeochemical processes in an aquifer system.</title>
        <authorList>
            <person name="Anantharaman K."/>
            <person name="Brown C.T."/>
            <person name="Hug L.A."/>
            <person name="Sharon I."/>
            <person name="Castelle C.J."/>
            <person name="Probst A.J."/>
            <person name="Thomas B.C."/>
            <person name="Singh A."/>
            <person name="Wilkins M.J."/>
            <person name="Karaoz U."/>
            <person name="Brodie E.L."/>
            <person name="Williams K.H."/>
            <person name="Hubbard S.S."/>
            <person name="Banfield J.F."/>
        </authorList>
    </citation>
    <scope>NUCLEOTIDE SEQUENCE [LARGE SCALE GENOMIC DNA]</scope>
</reference>
<feature type="transmembrane region" description="Helical" evidence="1">
    <location>
        <begin position="70"/>
        <end position="89"/>
    </location>
</feature>
<evidence type="ECO:0000256" key="1">
    <source>
        <dbReference type="SAM" id="Phobius"/>
    </source>
</evidence>
<dbReference type="EMBL" id="MGAI01000003">
    <property type="protein sequence ID" value="OGK45663.1"/>
    <property type="molecule type" value="Genomic_DNA"/>
</dbReference>
<feature type="transmembrane region" description="Helical" evidence="1">
    <location>
        <begin position="37"/>
        <end position="58"/>
    </location>
</feature>
<keyword evidence="1" id="KW-1133">Transmembrane helix</keyword>
<dbReference type="GO" id="GO:0022857">
    <property type="term" value="F:transmembrane transporter activity"/>
    <property type="evidence" value="ECO:0007669"/>
    <property type="project" value="InterPro"/>
</dbReference>
<protein>
    <recommendedName>
        <fullName evidence="4">Major facilitator superfamily (MFS) profile domain-containing protein</fullName>
    </recommendedName>
</protein>
<feature type="transmembrane region" description="Helical" evidence="1">
    <location>
        <begin position="297"/>
        <end position="321"/>
    </location>
</feature>
<dbReference type="PANTHER" id="PTHR23526:SF2">
    <property type="entry name" value="MAJOR FACILITATOR SUPERFAMILY (MFS) PROFILE DOMAIN-CONTAINING PROTEIN"/>
    <property type="match status" value="1"/>
</dbReference>
<dbReference type="SUPFAM" id="SSF103473">
    <property type="entry name" value="MFS general substrate transporter"/>
    <property type="match status" value="1"/>
</dbReference>